<feature type="transmembrane region" description="Helical" evidence="1">
    <location>
        <begin position="117"/>
        <end position="137"/>
    </location>
</feature>
<protein>
    <submittedName>
        <fullName evidence="2">DUF624 domain-containing protein</fullName>
    </submittedName>
</protein>
<reference evidence="2 3" key="1">
    <citation type="journal article" date="2019" name="Int. J. Syst. Evol. Microbiol.">
        <title>The Global Catalogue of Microorganisms (GCM) 10K type strain sequencing project: providing services to taxonomists for standard genome sequencing and annotation.</title>
        <authorList>
            <consortium name="The Broad Institute Genomics Platform"/>
            <consortium name="The Broad Institute Genome Sequencing Center for Infectious Disease"/>
            <person name="Wu L."/>
            <person name="Ma J."/>
        </authorList>
    </citation>
    <scope>NUCLEOTIDE SEQUENCE [LARGE SCALE GENOMIC DNA]</scope>
    <source>
        <strain evidence="2 3">CGMCC 1.12237</strain>
    </source>
</reference>
<evidence type="ECO:0000256" key="1">
    <source>
        <dbReference type="SAM" id="Phobius"/>
    </source>
</evidence>
<comment type="caution">
    <text evidence="2">The sequence shown here is derived from an EMBL/GenBank/DDBJ whole genome shotgun (WGS) entry which is preliminary data.</text>
</comment>
<keyword evidence="1" id="KW-1133">Transmembrane helix</keyword>
<proteinExistence type="predicted"/>
<dbReference type="RefSeq" id="WP_227231287.1">
    <property type="nucleotide sequence ID" value="NZ_JAJCVJ010000003.1"/>
</dbReference>
<feature type="transmembrane region" description="Helical" evidence="1">
    <location>
        <begin position="28"/>
        <end position="56"/>
    </location>
</feature>
<dbReference type="AlphaFoldDB" id="A0ABD5RFV8"/>
<name>A0ABD5RFV8_9EURY</name>
<dbReference type="Pfam" id="PF04854">
    <property type="entry name" value="DUF624"/>
    <property type="match status" value="1"/>
</dbReference>
<evidence type="ECO:0000313" key="3">
    <source>
        <dbReference type="Proteomes" id="UP001596201"/>
    </source>
</evidence>
<accession>A0ABD5RFV8</accession>
<keyword evidence="1" id="KW-0472">Membrane</keyword>
<keyword evidence="3" id="KW-1185">Reference proteome</keyword>
<sequence>MSHETERYDPVAAFSAFGRTAYGEAVSVVTLSLCFTLAVLPVVTVVPAGVALVAVVTRAVGDETSGEKTTERARLRLFWRTFRAELREGLPLGLVAVGALLAETLYLSWALSTGSGVALVGAAVGVYALCFGVVWTLRAGSLRARGAPSLLRAYRDAGDHLLEAPSFTALTALLVGVVVVLCGVVGVALPLLCPGLLAVLEVVGYEERSGVGAGAVVRAYQGGTP</sequence>
<dbReference type="Proteomes" id="UP001596201">
    <property type="component" value="Unassembled WGS sequence"/>
</dbReference>
<dbReference type="InterPro" id="IPR006938">
    <property type="entry name" value="DUF624"/>
</dbReference>
<dbReference type="EMBL" id="JBHSKX010000004">
    <property type="protein sequence ID" value="MFC5368716.1"/>
    <property type="molecule type" value="Genomic_DNA"/>
</dbReference>
<keyword evidence="1" id="KW-0812">Transmembrane</keyword>
<evidence type="ECO:0000313" key="2">
    <source>
        <dbReference type="EMBL" id="MFC5368716.1"/>
    </source>
</evidence>
<organism evidence="2 3">
    <name type="scientific">Salinirubrum litoreum</name>
    <dbReference type="NCBI Taxonomy" id="1126234"/>
    <lineage>
        <taxon>Archaea</taxon>
        <taxon>Methanobacteriati</taxon>
        <taxon>Methanobacteriota</taxon>
        <taxon>Stenosarchaea group</taxon>
        <taxon>Halobacteria</taxon>
        <taxon>Halobacteriales</taxon>
        <taxon>Haloferacaceae</taxon>
        <taxon>Salinirubrum</taxon>
    </lineage>
</organism>
<gene>
    <name evidence="2" type="ORF">ACFPJ5_17475</name>
</gene>
<feature type="transmembrane region" description="Helical" evidence="1">
    <location>
        <begin position="90"/>
        <end position="111"/>
    </location>
</feature>
<feature type="transmembrane region" description="Helical" evidence="1">
    <location>
        <begin position="170"/>
        <end position="192"/>
    </location>
</feature>